<keyword evidence="6" id="KW-0677">Repeat</keyword>
<evidence type="ECO:0000256" key="2">
    <source>
        <dbReference type="ARBA" id="ARBA00006826"/>
    </source>
</evidence>
<dbReference type="SUPFAM" id="SSF50729">
    <property type="entry name" value="PH domain-like"/>
    <property type="match status" value="1"/>
</dbReference>
<dbReference type="CDD" id="cd00176">
    <property type="entry name" value="SPEC"/>
    <property type="match status" value="9"/>
</dbReference>
<evidence type="ECO:0000256" key="10">
    <source>
        <dbReference type="ARBA" id="ARBA00054264"/>
    </source>
</evidence>
<dbReference type="PROSITE" id="PS00020">
    <property type="entry name" value="ACTININ_2"/>
    <property type="match status" value="1"/>
</dbReference>
<dbReference type="Pfam" id="PF00307">
    <property type="entry name" value="CH"/>
    <property type="match status" value="2"/>
</dbReference>
<feature type="coiled-coil region" evidence="12">
    <location>
        <begin position="1089"/>
        <end position="1116"/>
    </location>
</feature>
<protein>
    <recommendedName>
        <fullName evidence="11">Spectrin beta chain</fullName>
    </recommendedName>
</protein>
<feature type="coiled-coil region" evidence="12">
    <location>
        <begin position="1228"/>
        <end position="1266"/>
    </location>
</feature>
<dbReference type="Pfam" id="PF00435">
    <property type="entry name" value="Spectrin"/>
    <property type="match status" value="16"/>
</dbReference>
<gene>
    <name evidence="16" type="primary">sptbn2</name>
</gene>
<feature type="compositionally biased region" description="Basic and acidic residues" evidence="13">
    <location>
        <begin position="2279"/>
        <end position="2292"/>
    </location>
</feature>
<dbReference type="InterPro" id="IPR016343">
    <property type="entry name" value="Spectrin_bsu"/>
</dbReference>
<dbReference type="PANTHER" id="PTHR11915">
    <property type="entry name" value="SPECTRIN/FILAMIN RELATED CYTOSKELETAL PROTEIN"/>
    <property type="match status" value="1"/>
</dbReference>
<dbReference type="Gene3D" id="2.30.29.30">
    <property type="entry name" value="Pleckstrin-homology domain (PH domain)/Phosphotyrosine-binding domain (PTB)"/>
    <property type="match status" value="1"/>
</dbReference>
<dbReference type="FunFam" id="2.30.29.30:FF:000024">
    <property type="entry name" value="Spectrin beta chain"/>
    <property type="match status" value="1"/>
</dbReference>
<dbReference type="FunFam" id="1.20.58.60:FF:000106">
    <property type="entry name" value="Spectrin beta chain"/>
    <property type="match status" value="1"/>
</dbReference>
<dbReference type="PIRSF" id="PIRSF002297">
    <property type="entry name" value="Spectrin_beta_subunit"/>
    <property type="match status" value="1"/>
</dbReference>
<keyword evidence="12" id="KW-0175">Coiled coil</keyword>
<comment type="function">
    <text evidence="10">Probably plays an important role in neuronal membrane skeleton.</text>
</comment>
<keyword evidence="8 11" id="KW-0009">Actin-binding</keyword>
<keyword evidence="7" id="KW-0007">Acetylation</keyword>
<dbReference type="SMART" id="SM00033">
    <property type="entry name" value="CH"/>
    <property type="match status" value="2"/>
</dbReference>
<dbReference type="PROSITE" id="PS00019">
    <property type="entry name" value="ACTININ_1"/>
    <property type="match status" value="1"/>
</dbReference>
<dbReference type="FunFam" id="1.20.58.60:FF:000033">
    <property type="entry name" value="Spectrin beta chain"/>
    <property type="match status" value="1"/>
</dbReference>
<dbReference type="InterPro" id="IPR041681">
    <property type="entry name" value="PH_9"/>
</dbReference>
<feature type="coiled-coil region" evidence="12">
    <location>
        <begin position="983"/>
        <end position="1017"/>
    </location>
</feature>
<evidence type="ECO:0000256" key="4">
    <source>
        <dbReference type="ARBA" id="ARBA00022490"/>
    </source>
</evidence>
<dbReference type="FunFam" id="1.20.58.60:FF:000083">
    <property type="entry name" value="Spectrin beta chain"/>
    <property type="match status" value="1"/>
</dbReference>
<dbReference type="FunFam" id="1.20.58.60:FF:000059">
    <property type="entry name" value="Spectrin beta chain"/>
    <property type="match status" value="1"/>
</dbReference>
<dbReference type="GO" id="GO:0016020">
    <property type="term" value="C:membrane"/>
    <property type="evidence" value="ECO:0007669"/>
    <property type="project" value="UniProtKB-ARBA"/>
</dbReference>
<dbReference type="Gene3D" id="1.10.418.10">
    <property type="entry name" value="Calponin-like domain"/>
    <property type="match status" value="2"/>
</dbReference>
<dbReference type="PROSITE" id="PS50003">
    <property type="entry name" value="PH_DOMAIN"/>
    <property type="match status" value="1"/>
</dbReference>
<accession>A0A8C9Z8C1</accession>
<feature type="region of interest" description="Disordered" evidence="13">
    <location>
        <begin position="2245"/>
        <end position="2299"/>
    </location>
</feature>
<dbReference type="GO" id="GO:0051693">
    <property type="term" value="P:actin filament capping"/>
    <property type="evidence" value="ECO:0007669"/>
    <property type="project" value="UniProtKB-UniRule"/>
</dbReference>
<evidence type="ECO:0000256" key="7">
    <source>
        <dbReference type="ARBA" id="ARBA00022990"/>
    </source>
</evidence>
<dbReference type="SUPFAM" id="SSF47576">
    <property type="entry name" value="Calponin-homology domain, CH-domain"/>
    <property type="match status" value="1"/>
</dbReference>
<dbReference type="Pfam" id="PF15410">
    <property type="entry name" value="PH_9"/>
    <property type="match status" value="1"/>
</dbReference>
<evidence type="ECO:0000256" key="9">
    <source>
        <dbReference type="ARBA" id="ARBA00023212"/>
    </source>
</evidence>
<feature type="region of interest" description="Disordered" evidence="13">
    <location>
        <begin position="2101"/>
        <end position="2135"/>
    </location>
</feature>
<dbReference type="GO" id="GO:0008091">
    <property type="term" value="C:spectrin"/>
    <property type="evidence" value="ECO:0007669"/>
    <property type="project" value="InterPro"/>
</dbReference>
<dbReference type="InterPro" id="IPR001605">
    <property type="entry name" value="PH_dom-spectrin-type"/>
</dbReference>
<feature type="domain" description="PH" evidence="14">
    <location>
        <begin position="2134"/>
        <end position="2244"/>
    </location>
</feature>
<dbReference type="PRINTS" id="PR00683">
    <property type="entry name" value="SPECTRINPH"/>
</dbReference>
<evidence type="ECO:0000259" key="14">
    <source>
        <dbReference type="PROSITE" id="PS50003"/>
    </source>
</evidence>
<dbReference type="FunFam" id="1.10.418.10:FF:000003">
    <property type="entry name" value="Spectrin beta chain"/>
    <property type="match status" value="1"/>
</dbReference>
<dbReference type="InterPro" id="IPR018159">
    <property type="entry name" value="Spectrin/alpha-actinin"/>
</dbReference>
<dbReference type="CDD" id="cd21317">
    <property type="entry name" value="CH_SPTBN2_rpt1"/>
    <property type="match status" value="1"/>
</dbReference>
<dbReference type="GO" id="GO:0005543">
    <property type="term" value="F:phospholipid binding"/>
    <property type="evidence" value="ECO:0007669"/>
    <property type="project" value="InterPro"/>
</dbReference>
<comment type="similarity">
    <text evidence="2 11">Belongs to the spectrin family.</text>
</comment>
<keyword evidence="17" id="KW-1185">Reference proteome</keyword>
<feature type="domain" description="Calponin-homology (CH)" evidence="15">
    <location>
        <begin position="176"/>
        <end position="281"/>
    </location>
</feature>
<keyword evidence="9 11" id="KW-0206">Cytoskeleton</keyword>
<feature type="domain" description="Calponin-homology (CH)" evidence="15">
    <location>
        <begin position="57"/>
        <end position="161"/>
    </location>
</feature>
<dbReference type="FunFam" id="1.20.58.60:FF:000019">
    <property type="entry name" value="Spectrin beta chain"/>
    <property type="match status" value="1"/>
</dbReference>
<evidence type="ECO:0000256" key="11">
    <source>
        <dbReference type="PIRNR" id="PIRNR002297"/>
    </source>
</evidence>
<keyword evidence="4 11" id="KW-0963">Cytoplasm</keyword>
<dbReference type="SMART" id="SM00150">
    <property type="entry name" value="SPEC"/>
    <property type="match status" value="17"/>
</dbReference>
<evidence type="ECO:0000256" key="1">
    <source>
        <dbReference type="ARBA" id="ARBA00004245"/>
    </source>
</evidence>
<dbReference type="GO" id="GO:0003779">
    <property type="term" value="F:actin binding"/>
    <property type="evidence" value="ECO:0007669"/>
    <property type="project" value="UniProtKB-KW"/>
</dbReference>
<dbReference type="FunFam" id="1.20.58.60:FF:000028">
    <property type="entry name" value="Spectrin beta chain"/>
    <property type="match status" value="1"/>
</dbReference>
<organism evidence="16 17">
    <name type="scientific">Sander lucioperca</name>
    <name type="common">Pike-perch</name>
    <name type="synonym">Perca lucioperca</name>
    <dbReference type="NCBI Taxonomy" id="283035"/>
    <lineage>
        <taxon>Eukaryota</taxon>
        <taxon>Metazoa</taxon>
        <taxon>Chordata</taxon>
        <taxon>Craniata</taxon>
        <taxon>Vertebrata</taxon>
        <taxon>Euteleostomi</taxon>
        <taxon>Actinopterygii</taxon>
        <taxon>Neopterygii</taxon>
        <taxon>Teleostei</taxon>
        <taxon>Neoteleostei</taxon>
        <taxon>Acanthomorphata</taxon>
        <taxon>Eupercaria</taxon>
        <taxon>Perciformes</taxon>
        <taxon>Percoidei</taxon>
        <taxon>Percidae</taxon>
        <taxon>Luciopercinae</taxon>
        <taxon>Sander</taxon>
    </lineage>
</organism>
<dbReference type="SMART" id="SM00233">
    <property type="entry name" value="PH"/>
    <property type="match status" value="1"/>
</dbReference>
<dbReference type="InterPro" id="IPR011993">
    <property type="entry name" value="PH-like_dom_sf"/>
</dbReference>
<evidence type="ECO:0000313" key="16">
    <source>
        <dbReference type="Ensembl" id="ENSSLUP00000037337.1"/>
    </source>
</evidence>
<feature type="coiled-coil region" evidence="12">
    <location>
        <begin position="1826"/>
        <end position="1860"/>
    </location>
</feature>
<evidence type="ECO:0000259" key="15">
    <source>
        <dbReference type="PROSITE" id="PS50021"/>
    </source>
</evidence>
<keyword evidence="3 11" id="KW-0117">Actin capping</keyword>
<keyword evidence="5" id="KW-0597">Phosphoprotein</keyword>
<dbReference type="CDD" id="cd10571">
    <property type="entry name" value="PH_beta_spectrin"/>
    <property type="match status" value="1"/>
</dbReference>
<dbReference type="InterPro" id="IPR036872">
    <property type="entry name" value="CH_dom_sf"/>
</dbReference>
<dbReference type="GeneTree" id="ENSGT00940000158847"/>
<reference evidence="16" key="1">
    <citation type="submission" date="2025-08" db="UniProtKB">
        <authorList>
            <consortium name="Ensembl"/>
        </authorList>
    </citation>
    <scope>IDENTIFICATION</scope>
</reference>
<dbReference type="Proteomes" id="UP000694568">
    <property type="component" value="Unplaced"/>
</dbReference>
<dbReference type="GO" id="GO:0016192">
    <property type="term" value="P:vesicle-mediated transport"/>
    <property type="evidence" value="ECO:0007669"/>
    <property type="project" value="UniProtKB-ARBA"/>
</dbReference>
<dbReference type="FunFam" id="1.20.58.60:FF:000153">
    <property type="entry name" value="Spectrin beta chain"/>
    <property type="match status" value="1"/>
</dbReference>
<dbReference type="InterPro" id="IPR001589">
    <property type="entry name" value="Actinin_actin-bd_CS"/>
</dbReference>
<evidence type="ECO:0000256" key="12">
    <source>
        <dbReference type="SAM" id="Coils"/>
    </source>
</evidence>
<name>A0A8C9Z8C1_SANLU</name>
<dbReference type="CDD" id="cd21321">
    <property type="entry name" value="CH_SPTBN2_rpt2"/>
    <property type="match status" value="1"/>
</dbReference>
<evidence type="ECO:0000256" key="6">
    <source>
        <dbReference type="ARBA" id="ARBA00022737"/>
    </source>
</evidence>
<dbReference type="InterPro" id="IPR002017">
    <property type="entry name" value="Spectrin_repeat"/>
</dbReference>
<evidence type="ECO:0000256" key="13">
    <source>
        <dbReference type="SAM" id="MobiDB-lite"/>
    </source>
</evidence>
<evidence type="ECO:0000313" key="17">
    <source>
        <dbReference type="Proteomes" id="UP000694568"/>
    </source>
</evidence>
<dbReference type="FunFam" id="1.20.58.60:FF:000018">
    <property type="entry name" value="Spectrin beta chain"/>
    <property type="match status" value="1"/>
</dbReference>
<reference evidence="16" key="2">
    <citation type="submission" date="2025-09" db="UniProtKB">
        <authorList>
            <consortium name="Ensembl"/>
        </authorList>
    </citation>
    <scope>IDENTIFICATION</scope>
</reference>
<evidence type="ECO:0000256" key="5">
    <source>
        <dbReference type="ARBA" id="ARBA00022553"/>
    </source>
</evidence>
<sequence>MSTISPTDFDSLEIQQQYNDINNRWDLAAETDWDNENSSARLFERSRIKALADEREAVQKKTFTKWVNSHLGRVTCRIGDLYTDLRDGRMLIRLLEVLSGEQLPKPTKGRMRIHCLENVDKALQFLKEQKVHLENMGSHDIVDGNHRLTLGLIWTIILRFQIQDISVETADNKEKKSAKDALLLWCQMKTAGYPNVNIHNFTTSWRDGLAFSAIVHKHRPDVIEFDNLKRSNAHYNLQNAFNVAEKELGLTKLLDPEDVNVDQPDEKSIITYVATYYHYFSKMKALAVEGKRIGKVLDYAIEADELIEKYETLASELLQWIEQTIGTLNDRQLANSLNAVQNQLQAFNSYRTVEKPPKFTEKGNLEVLLFTIQSKMRANNQKVYMPREGKLISDINKAWERLEKAEHERELALRNELIRQEKLEMLAARFDRKAAMRETWLSENQRLVSQDNFGTDLGAVEAATRKHEAIETDIGAYWERVAAVEAVAKELEAERYHDVRRVIARRDNVLRLWEYLKELLAARRERLNAHRDLQRLFEEMRYIMDWMAEMKSRLQSQDSGKHLHDVLDLLQKHTLVEADISAQAERIKAVQGAAQPYKPCEPGLVSEKVDLLGQAYEELGQLAGKRRLRLEDSHRLWQFLWDVGEEAAWIREQEQILASGDCGRDLTSALHLLSKHEAFRDEMAARYGPLSNSIAAGEALVQEGHFGAPEVTERIEDIRAQWTHLEELREQSLKEAVALHQFQTDANDMEAWIMETLRQVSSQEVGHDEFSTQTLARKQREIEEEIQSHRPGIDSLHEQVQALPQAYIHFPEVDGRLPAIEQRFEELESLSAARRQALEGALALYRMFSEAGACQLWVEEKEQWLHGMEIPTKLEDLEVVQQRLTLEPEMNNLGIRVTDVNQVAEQLLSSDNCNKAQIHQTRDQLHNRWKEFEQLAGQKKVALESALNIQNYHLECNEIQTWMKEKTKVIESTQSLGNDLAGVMALQRKLTGMERDLEAIQGKLDDLRNEAEKLATEHPDQAGEIQGHLAGIQEVWEELNATMKRREESLGEASKLQGFLRDLDDFQSWLSRTQTAVASEDIPTSLPEAESLLAQHESIKNEVDNYKEDYEKMRAVGEEVTQGQTDAQHMFLAQRLQALDTGWHELRRMWENRHSLLAQAFDYQTFLRDAKQAEAFLNSQEYVLSHTEMPTSLQGAEEAIKKHEDFLTTTEASEEKITGVVEAGRRLINDCNANSDKIQEKVDSIQERHVKNKEAANELLTKLKDNRELQHFLQDGQELTLWINEKMLTAQDMSYDEARNLHSKWQKHQAFMAELASNKDWLDKIDKEGQALVAEKPELKPVVQQTLEDLQRQWEELEGTTRTKAQCLFDANRAELFTQSCSALDVWLKNLEGQLYSDDFGKDLTSVNILLKKHQVSHTVQSQALALSQEDAGLGEVDGQQRRVTDNFSNLQDPLELRRQRLLASKEAHQFNRDLEDEILWVKERMPLADSTDHGKDLPTVQLLIKKNQTLQKEIQGHQPRIDDIHRRGKTQSQVDGERQSVLEERLVELQDLWDQLIAETDKRHARLIEANRAQQFYTDAAEAEAWMGEQELHMMSEEKAKDEQSALVMVKKHQTLEQALEDYAQTIHQLANSSRLMVTSEHPESERITLRQAQVDKLYAGLKDLAEERRGRLQERLRLTQLKREVDDLEQWIAEREVVAGSHELGQDYEHVTMLRDKFREFARDTSTIGQERVDGVNGLADDLIESGHPENASVAEWKDGLNEAWADLLELIDTRTQMLAASYELHRFHQDAMEVLGRVKEKREGLPSDLGRDLNTVQHLHRQHNTFENDIQALSGQVNQVQDDAARLQKAYAGEKADDINRSEHAVTSAWEGLIEAGQARRLLLLDTVEKFRFFNMVRDLMLWMDGVNLQIDAHDSPRDVSSAGLVIANHQDIKSEIETRADSFTACIEMGNTLINNNHYAADEIREKLAQLQEKREKINKKWQDKMDHLQIVLEVLQFGRDAYVAESWLAGQEPLVRAAELGSNVDEVESLIKRHEAFEKLAAAWEDRFVLLEKLTTVSREITKHHKDSYSKDCTFMCFSTSSQPFMFWFEPQGSETESVNGPGRDSGLASSRLDPSATLPSRGGAESEADTMEGMLCRKQEMESHSKKSASRSWQNVYCVLRKGSLGFYKDGKSASNGIPYHGEVPISLGEAVCEVANDYKKRKFVFKLRLGDGKEYLFQAKDEAEMSSWIRSIISSIPTGSGDSPVGPRALSRAMTMPPISPSSGDAGGVTMRNKDGKEKDREKRFSFFGKKK</sequence>
<dbReference type="FunFam" id="1.10.418.10:FF:000004">
    <property type="entry name" value="Spectrin beta chain"/>
    <property type="match status" value="1"/>
</dbReference>
<dbReference type="PROSITE" id="PS50021">
    <property type="entry name" value="CH"/>
    <property type="match status" value="2"/>
</dbReference>
<dbReference type="GO" id="GO:0005200">
    <property type="term" value="F:structural constituent of cytoskeleton"/>
    <property type="evidence" value="ECO:0007669"/>
    <property type="project" value="UniProtKB-UniRule"/>
</dbReference>
<dbReference type="SUPFAM" id="SSF46966">
    <property type="entry name" value="Spectrin repeat"/>
    <property type="match status" value="12"/>
</dbReference>
<dbReference type="Gene3D" id="1.20.58.60">
    <property type="match status" value="12"/>
</dbReference>
<dbReference type="Ensembl" id="ENSSLUT00000038489.1">
    <property type="protein sequence ID" value="ENSSLUP00000037337.1"/>
    <property type="gene ID" value="ENSSLUG00000010069.1"/>
</dbReference>
<comment type="subcellular location">
    <subcellularLocation>
        <location evidence="1">Cytoplasm</location>
        <location evidence="1">Cytoskeleton</location>
    </subcellularLocation>
</comment>
<evidence type="ECO:0000256" key="8">
    <source>
        <dbReference type="ARBA" id="ARBA00023203"/>
    </source>
</evidence>
<dbReference type="InterPro" id="IPR001849">
    <property type="entry name" value="PH_domain"/>
</dbReference>
<dbReference type="FunFam" id="1.20.58.60:FF:000011">
    <property type="entry name" value="Spectrin beta chain"/>
    <property type="match status" value="1"/>
</dbReference>
<dbReference type="InterPro" id="IPR001715">
    <property type="entry name" value="CH_dom"/>
</dbReference>
<proteinExistence type="inferred from homology"/>
<evidence type="ECO:0000256" key="3">
    <source>
        <dbReference type="ARBA" id="ARBA00022467"/>
    </source>
</evidence>